<proteinExistence type="predicted"/>
<dbReference type="AlphaFoldDB" id="A0A852U353"/>
<evidence type="ECO:0000313" key="2">
    <source>
        <dbReference type="Proteomes" id="UP000589036"/>
    </source>
</evidence>
<dbReference type="InterPro" id="IPR027417">
    <property type="entry name" value="P-loop_NTPase"/>
</dbReference>
<dbReference type="EMBL" id="JACCCC010000001">
    <property type="protein sequence ID" value="NYE50027.1"/>
    <property type="molecule type" value="Genomic_DNA"/>
</dbReference>
<name>A0A852U353_9ACTN</name>
<comment type="caution">
    <text evidence="1">The sequence shown here is derived from an EMBL/GenBank/DDBJ whole genome shotgun (WGS) entry which is preliminary data.</text>
</comment>
<sequence length="251" mass="25972">MRTIALFSLGGAPGVTTLALALAGMWPVRVPTVMVEADASGGDVAAWRRMPSGPGLVELAATARNDTAFTPAEQQDVLLDHTQRLPGGQSVCTAPVTTDRAGGAVRLLAQHPGVLRPVTDTVTVVDLGRLIPRAPAVHLAAFADVALLVVGDDVAQLKRAKESIAALRLGISGLGLVVVGGSGGTGQVSRAVGAPVWGRIPVDERGGAFLRGEYHQARPRRRPLLAAARRLAHTIIDAEESGQHLAEVNAS</sequence>
<dbReference type="Gene3D" id="3.40.50.300">
    <property type="entry name" value="P-loop containing nucleotide triphosphate hydrolases"/>
    <property type="match status" value="1"/>
</dbReference>
<reference evidence="1 2" key="1">
    <citation type="submission" date="2020-07" db="EMBL/GenBank/DDBJ databases">
        <title>Sequencing the genomes of 1000 actinobacteria strains.</title>
        <authorList>
            <person name="Klenk H.-P."/>
        </authorList>
    </citation>
    <scope>NUCLEOTIDE SEQUENCE [LARGE SCALE GENOMIC DNA]</scope>
    <source>
        <strain evidence="1 2">CXB654</strain>
    </source>
</reference>
<protein>
    <submittedName>
        <fullName evidence="1">Uncharacterized protein</fullName>
    </submittedName>
</protein>
<dbReference type="Proteomes" id="UP000589036">
    <property type="component" value="Unassembled WGS sequence"/>
</dbReference>
<gene>
    <name evidence="1" type="ORF">HDA32_005147</name>
</gene>
<evidence type="ECO:0000313" key="1">
    <source>
        <dbReference type="EMBL" id="NYE50027.1"/>
    </source>
</evidence>
<dbReference type="RefSeq" id="WP_246334488.1">
    <property type="nucleotide sequence ID" value="NZ_BAAAYY010000019.1"/>
</dbReference>
<accession>A0A852U353</accession>
<dbReference type="SUPFAM" id="SSF52540">
    <property type="entry name" value="P-loop containing nucleoside triphosphate hydrolases"/>
    <property type="match status" value="1"/>
</dbReference>
<organism evidence="1 2">
    <name type="scientific">Spinactinospora alkalitolerans</name>
    <dbReference type="NCBI Taxonomy" id="687207"/>
    <lineage>
        <taxon>Bacteria</taxon>
        <taxon>Bacillati</taxon>
        <taxon>Actinomycetota</taxon>
        <taxon>Actinomycetes</taxon>
        <taxon>Streptosporangiales</taxon>
        <taxon>Nocardiopsidaceae</taxon>
        <taxon>Spinactinospora</taxon>
    </lineage>
</organism>
<keyword evidence="2" id="KW-1185">Reference proteome</keyword>